<evidence type="ECO:0000256" key="2">
    <source>
        <dbReference type="ARBA" id="ARBA00022737"/>
    </source>
</evidence>
<gene>
    <name evidence="8" type="ORF">HPB52_012479</name>
</gene>
<dbReference type="GO" id="GO:0003723">
    <property type="term" value="F:RNA binding"/>
    <property type="evidence" value="ECO:0007669"/>
    <property type="project" value="TreeGrafter"/>
</dbReference>
<evidence type="ECO:0000256" key="4">
    <source>
        <dbReference type="ARBA" id="ARBA00022833"/>
    </source>
</evidence>
<keyword evidence="3 5" id="KW-0863">Zinc-finger</keyword>
<protein>
    <recommendedName>
        <fullName evidence="7">C3H1-type domain-containing protein</fullName>
    </recommendedName>
</protein>
<keyword evidence="4 5" id="KW-0862">Zinc</keyword>
<feature type="domain" description="C3H1-type" evidence="7">
    <location>
        <begin position="36"/>
        <end position="63"/>
    </location>
</feature>
<dbReference type="PROSITE" id="PS50103">
    <property type="entry name" value="ZF_C3H1"/>
    <property type="match status" value="2"/>
</dbReference>
<dbReference type="InterPro" id="IPR000571">
    <property type="entry name" value="Znf_CCCH"/>
</dbReference>
<proteinExistence type="predicted"/>
<dbReference type="GO" id="GO:0008270">
    <property type="term" value="F:zinc ion binding"/>
    <property type="evidence" value="ECO:0007669"/>
    <property type="project" value="UniProtKB-KW"/>
</dbReference>
<feature type="coiled-coil region" evidence="6">
    <location>
        <begin position="177"/>
        <end position="211"/>
    </location>
</feature>
<dbReference type="Gene3D" id="3.30.1370.210">
    <property type="match status" value="2"/>
</dbReference>
<reference evidence="8" key="1">
    <citation type="journal article" date="2020" name="Cell">
        <title>Large-Scale Comparative Analyses of Tick Genomes Elucidate Their Genetic Diversity and Vector Capacities.</title>
        <authorList>
            <consortium name="Tick Genome and Microbiome Consortium (TIGMIC)"/>
            <person name="Jia N."/>
            <person name="Wang J."/>
            <person name="Shi W."/>
            <person name="Du L."/>
            <person name="Sun Y."/>
            <person name="Zhan W."/>
            <person name="Jiang J.F."/>
            <person name="Wang Q."/>
            <person name="Zhang B."/>
            <person name="Ji P."/>
            <person name="Bell-Sakyi L."/>
            <person name="Cui X.M."/>
            <person name="Yuan T.T."/>
            <person name="Jiang B.G."/>
            <person name="Yang W.F."/>
            <person name="Lam T.T."/>
            <person name="Chang Q.C."/>
            <person name="Ding S.J."/>
            <person name="Wang X.J."/>
            <person name="Zhu J.G."/>
            <person name="Ruan X.D."/>
            <person name="Zhao L."/>
            <person name="Wei J.T."/>
            <person name="Ye R.Z."/>
            <person name="Que T.C."/>
            <person name="Du C.H."/>
            <person name="Zhou Y.H."/>
            <person name="Cheng J.X."/>
            <person name="Dai P.F."/>
            <person name="Guo W.B."/>
            <person name="Han X.H."/>
            <person name="Huang E.J."/>
            <person name="Li L.F."/>
            <person name="Wei W."/>
            <person name="Gao Y.C."/>
            <person name="Liu J.Z."/>
            <person name="Shao H.Z."/>
            <person name="Wang X."/>
            <person name="Wang C.C."/>
            <person name="Yang T.C."/>
            <person name="Huo Q.B."/>
            <person name="Li W."/>
            <person name="Chen H.Y."/>
            <person name="Chen S.E."/>
            <person name="Zhou L.G."/>
            <person name="Ni X.B."/>
            <person name="Tian J.H."/>
            <person name="Sheng Y."/>
            <person name="Liu T."/>
            <person name="Pan Y.S."/>
            <person name="Xia L.Y."/>
            <person name="Li J."/>
            <person name="Zhao F."/>
            <person name="Cao W.C."/>
        </authorList>
    </citation>
    <scope>NUCLEOTIDE SEQUENCE</scope>
    <source>
        <strain evidence="8">Rsan-2018</strain>
    </source>
</reference>
<dbReference type="PANTHER" id="PTHR12675">
    <property type="entry name" value="MUSCLEBLIND-LIKE PROTEIN"/>
    <property type="match status" value="1"/>
</dbReference>
<evidence type="ECO:0000313" key="8">
    <source>
        <dbReference type="EMBL" id="KAH7961829.1"/>
    </source>
</evidence>
<dbReference type="Pfam" id="PF00642">
    <property type="entry name" value="zf-CCCH"/>
    <property type="match status" value="1"/>
</dbReference>
<keyword evidence="1 5" id="KW-0479">Metal-binding</keyword>
<accession>A0A9D4SZ00</accession>
<sequence>MTDNQDLSFAVSAVNAVGAVRPAESLMAVSGTNGGLDAPNVCRDFLRKVCHRGSRCKFVHPEGIDPDDIRGTMEPVFCHDFQNSECLRPKLQVSSLHSSESYSKFIGHEEELFRTTGRLPPSAGGVSEPPQVVGMIPPVCKDFLKGDCRRAGRCKFRHLGEEEPEAKRRALDDEMGYRVLQQENAILRRKVDDLKKQVADLMATNEFLLDQNATLRLSKQTSAGTQPLGVIPTAAALGPVTPLGGTADLTSTPQSMTPMMPVVPVSISSSLPASLSQSLAQTIITMSSPSAPLVSYPVMTQSLRPVIAHRMTH</sequence>
<dbReference type="Proteomes" id="UP000821837">
    <property type="component" value="Chromosome 3"/>
</dbReference>
<evidence type="ECO:0000313" key="9">
    <source>
        <dbReference type="Proteomes" id="UP000821837"/>
    </source>
</evidence>
<dbReference type="SMART" id="SM00356">
    <property type="entry name" value="ZnF_C3H1"/>
    <property type="match status" value="2"/>
</dbReference>
<dbReference type="AlphaFoldDB" id="A0A9D4SZ00"/>
<evidence type="ECO:0000256" key="1">
    <source>
        <dbReference type="ARBA" id="ARBA00022723"/>
    </source>
</evidence>
<dbReference type="EMBL" id="JABSTV010001249">
    <property type="protein sequence ID" value="KAH7961829.1"/>
    <property type="molecule type" value="Genomic_DNA"/>
</dbReference>
<comment type="caution">
    <text evidence="8">The sequence shown here is derived from an EMBL/GenBank/DDBJ whole genome shotgun (WGS) entry which is preliminary data.</text>
</comment>
<keyword evidence="2" id="KW-0677">Repeat</keyword>
<keyword evidence="6" id="KW-0175">Coiled coil</keyword>
<organism evidence="8 9">
    <name type="scientific">Rhipicephalus sanguineus</name>
    <name type="common">Brown dog tick</name>
    <name type="synonym">Ixodes sanguineus</name>
    <dbReference type="NCBI Taxonomy" id="34632"/>
    <lineage>
        <taxon>Eukaryota</taxon>
        <taxon>Metazoa</taxon>
        <taxon>Ecdysozoa</taxon>
        <taxon>Arthropoda</taxon>
        <taxon>Chelicerata</taxon>
        <taxon>Arachnida</taxon>
        <taxon>Acari</taxon>
        <taxon>Parasitiformes</taxon>
        <taxon>Ixodida</taxon>
        <taxon>Ixodoidea</taxon>
        <taxon>Ixodidae</taxon>
        <taxon>Rhipicephalinae</taxon>
        <taxon>Rhipicephalus</taxon>
        <taxon>Rhipicephalus</taxon>
    </lineage>
</organism>
<evidence type="ECO:0000259" key="7">
    <source>
        <dbReference type="PROSITE" id="PS50103"/>
    </source>
</evidence>
<evidence type="ECO:0000256" key="3">
    <source>
        <dbReference type="ARBA" id="ARBA00022771"/>
    </source>
</evidence>
<feature type="zinc finger region" description="C3H1-type" evidence="5">
    <location>
        <begin position="134"/>
        <end position="161"/>
    </location>
</feature>
<dbReference type="VEuPathDB" id="VectorBase:RSAN_045423"/>
<dbReference type="GO" id="GO:0043484">
    <property type="term" value="P:regulation of RNA splicing"/>
    <property type="evidence" value="ECO:0007669"/>
    <property type="project" value="TreeGrafter"/>
</dbReference>
<name>A0A9D4SZ00_RHISA</name>
<keyword evidence="9" id="KW-1185">Reference proteome</keyword>
<evidence type="ECO:0000256" key="5">
    <source>
        <dbReference type="PROSITE-ProRule" id="PRU00723"/>
    </source>
</evidence>
<feature type="domain" description="C3H1-type" evidence="7">
    <location>
        <begin position="134"/>
        <end position="161"/>
    </location>
</feature>
<feature type="zinc finger region" description="C3H1-type" evidence="5">
    <location>
        <begin position="36"/>
        <end position="63"/>
    </location>
</feature>
<evidence type="ECO:0000256" key="6">
    <source>
        <dbReference type="SAM" id="Coils"/>
    </source>
</evidence>
<reference evidence="8" key="2">
    <citation type="submission" date="2021-09" db="EMBL/GenBank/DDBJ databases">
        <authorList>
            <person name="Jia N."/>
            <person name="Wang J."/>
            <person name="Shi W."/>
            <person name="Du L."/>
            <person name="Sun Y."/>
            <person name="Zhan W."/>
            <person name="Jiang J."/>
            <person name="Wang Q."/>
            <person name="Zhang B."/>
            <person name="Ji P."/>
            <person name="Sakyi L.B."/>
            <person name="Cui X."/>
            <person name="Yuan T."/>
            <person name="Jiang B."/>
            <person name="Yang W."/>
            <person name="Lam T.T.-Y."/>
            <person name="Chang Q."/>
            <person name="Ding S."/>
            <person name="Wang X."/>
            <person name="Zhu J."/>
            <person name="Ruan X."/>
            <person name="Zhao L."/>
            <person name="Wei J."/>
            <person name="Que T."/>
            <person name="Du C."/>
            <person name="Cheng J."/>
            <person name="Dai P."/>
            <person name="Han X."/>
            <person name="Huang E."/>
            <person name="Gao Y."/>
            <person name="Liu J."/>
            <person name="Shao H."/>
            <person name="Ye R."/>
            <person name="Li L."/>
            <person name="Wei W."/>
            <person name="Wang X."/>
            <person name="Wang C."/>
            <person name="Huo Q."/>
            <person name="Li W."/>
            <person name="Guo W."/>
            <person name="Chen H."/>
            <person name="Chen S."/>
            <person name="Zhou L."/>
            <person name="Zhou L."/>
            <person name="Ni X."/>
            <person name="Tian J."/>
            <person name="Zhou Y."/>
            <person name="Sheng Y."/>
            <person name="Liu T."/>
            <person name="Pan Y."/>
            <person name="Xia L."/>
            <person name="Li J."/>
            <person name="Zhao F."/>
            <person name="Cao W."/>
        </authorList>
    </citation>
    <scope>NUCLEOTIDE SEQUENCE</scope>
    <source>
        <strain evidence="8">Rsan-2018</strain>
        <tissue evidence="8">Larvae</tissue>
    </source>
</reference>
<dbReference type="PANTHER" id="PTHR12675:SF6">
    <property type="entry name" value="ZINC FINGER CCCH DOMAIN-CONTAINING PROTEIN 10"/>
    <property type="match status" value="1"/>
</dbReference>